<name>D9SWB2_CLOC7</name>
<sequence>MNEYTIEELGEALQVVASTISNCEKMQLKFAEGTSQHTLLKNRIKALYISKALITDEGITSKYTKEELTEALPPVSSIISKSEKAQLKFAEGTSHHTRLKKIIKAMYISKALIEDEINLF</sequence>
<evidence type="ECO:0000313" key="2">
    <source>
        <dbReference type="Proteomes" id="UP000002730"/>
    </source>
</evidence>
<dbReference type="HOGENOM" id="CLU_118991_0_0_9"/>
<accession>D9SWB2</accession>
<dbReference type="OrthoDB" id="2313808at2"/>
<dbReference type="EMBL" id="CP002160">
    <property type="protein sequence ID" value="ADL51256.1"/>
    <property type="molecule type" value="Genomic_DNA"/>
</dbReference>
<dbReference type="RefSeq" id="WP_010077541.1">
    <property type="nucleotide sequence ID" value="NC_014393.1"/>
</dbReference>
<keyword evidence="2" id="KW-1185">Reference proteome</keyword>
<organism evidence="1 2">
    <name type="scientific">Clostridium cellulovorans (strain ATCC 35296 / DSM 3052 / OCM 3 / 743B)</name>
    <dbReference type="NCBI Taxonomy" id="573061"/>
    <lineage>
        <taxon>Bacteria</taxon>
        <taxon>Bacillati</taxon>
        <taxon>Bacillota</taxon>
        <taxon>Clostridia</taxon>
        <taxon>Eubacteriales</taxon>
        <taxon>Clostridiaceae</taxon>
        <taxon>Clostridium</taxon>
    </lineage>
</organism>
<gene>
    <name evidence="1" type="ordered locus">Clocel_1507</name>
</gene>
<dbReference type="eggNOG" id="ENOG50319EX">
    <property type="taxonomic scope" value="Bacteria"/>
</dbReference>
<protein>
    <submittedName>
        <fullName evidence="1">Uncharacterized protein</fullName>
    </submittedName>
</protein>
<dbReference type="Proteomes" id="UP000002730">
    <property type="component" value="Chromosome"/>
</dbReference>
<proteinExistence type="predicted"/>
<dbReference type="STRING" id="573061.Clocel_1507"/>
<dbReference type="AlphaFoldDB" id="D9SWB2"/>
<reference evidence="1 2" key="1">
    <citation type="submission" date="2010-08" db="EMBL/GenBank/DDBJ databases">
        <title>Complete sequence of Clostridium cellulovorans 743B.</title>
        <authorList>
            <consortium name="US DOE Joint Genome Institute"/>
            <person name="Lucas S."/>
            <person name="Copeland A."/>
            <person name="Lapidus A."/>
            <person name="Cheng J.-F."/>
            <person name="Bruce D."/>
            <person name="Goodwin L."/>
            <person name="Pitluck S."/>
            <person name="Chertkov O."/>
            <person name="Detter J.C."/>
            <person name="Han C."/>
            <person name="Tapia R."/>
            <person name="Land M."/>
            <person name="Hauser L."/>
            <person name="Chang Y.-J."/>
            <person name="Jeffries C."/>
            <person name="Kyrpides N."/>
            <person name="Ivanova N."/>
            <person name="Mikhailova N."/>
            <person name="Hemme C.L."/>
            <person name="Woyke T."/>
        </authorList>
    </citation>
    <scope>NUCLEOTIDE SEQUENCE [LARGE SCALE GENOMIC DNA]</scope>
    <source>
        <strain evidence="2">ATCC 35296 / DSM 3052 / OCM 3 / 743B</strain>
    </source>
</reference>
<dbReference type="KEGG" id="ccb:Clocel_1507"/>
<evidence type="ECO:0000313" key="1">
    <source>
        <dbReference type="EMBL" id="ADL51256.1"/>
    </source>
</evidence>